<evidence type="ECO:0000256" key="1">
    <source>
        <dbReference type="SAM" id="Phobius"/>
    </source>
</evidence>
<dbReference type="KEGG" id="broo:brsh051_00630"/>
<dbReference type="Proteomes" id="UP001431656">
    <property type="component" value="Chromosome"/>
</dbReference>
<feature type="transmembrane region" description="Helical" evidence="1">
    <location>
        <begin position="107"/>
        <end position="125"/>
    </location>
</feature>
<dbReference type="RefSeq" id="WP_286266457.1">
    <property type="nucleotide sequence ID" value="NZ_AP028056.1"/>
</dbReference>
<keyword evidence="3" id="KW-1185">Reference proteome</keyword>
<feature type="transmembrane region" description="Helical" evidence="1">
    <location>
        <begin position="57"/>
        <end position="75"/>
    </location>
</feature>
<feature type="transmembrane region" description="Helical" evidence="1">
    <location>
        <begin position="32"/>
        <end position="51"/>
    </location>
</feature>
<reference evidence="2" key="1">
    <citation type="journal article" date="2024" name="Int. J. Syst. Evol. Microbiol.">
        <title>Brooklawnia propionicigenes sp. nov., a facultatively anaerobic, propionate-producing bacterium isolated from a methanogenic reactor treating waste from cattle farms.</title>
        <authorList>
            <person name="Akita Y."/>
            <person name="Ueki A."/>
            <person name="Tonouchi A."/>
            <person name="Sugawara Y."/>
            <person name="Honma S."/>
            <person name="Kaku N."/>
            <person name="Ueki K."/>
        </authorList>
    </citation>
    <scope>NUCLEOTIDE SEQUENCE</scope>
    <source>
        <strain evidence="2">SH051</strain>
    </source>
</reference>
<name>A0AAN0K5P1_9ACTN</name>
<feature type="transmembrane region" description="Helical" evidence="1">
    <location>
        <begin position="6"/>
        <end position="25"/>
    </location>
</feature>
<sequence>MNDIAFGVLAIAVGLLFCFFGATMLRLTITIWGAFAGFSLGAGVIAGWFGQGFLATTAGWVVGLIMAIVFAWLAYAYYAVAVLIATASLGFAAGAALMAALGVTWNWLIILVAIVVAVGIGVAALTVNMPAVLLIVLSTLGGASVAVSGLMLVLGVLTIADLTDPAVTANPAHGWWWTVVYIVLAVLGVTVQTRKSRRWQRDAWAH</sequence>
<accession>A0AAN0K5P1</accession>
<feature type="transmembrane region" description="Helical" evidence="1">
    <location>
        <begin position="82"/>
        <end position="101"/>
    </location>
</feature>
<keyword evidence="1" id="KW-0472">Membrane</keyword>
<keyword evidence="1" id="KW-1133">Transmembrane helix</keyword>
<dbReference type="EMBL" id="AP028056">
    <property type="protein sequence ID" value="BEH00782.1"/>
    <property type="molecule type" value="Genomic_DNA"/>
</dbReference>
<feature type="transmembrane region" description="Helical" evidence="1">
    <location>
        <begin position="174"/>
        <end position="191"/>
    </location>
</feature>
<evidence type="ECO:0008006" key="4">
    <source>
        <dbReference type="Google" id="ProtNLM"/>
    </source>
</evidence>
<evidence type="ECO:0000313" key="2">
    <source>
        <dbReference type="EMBL" id="BEH00782.1"/>
    </source>
</evidence>
<evidence type="ECO:0000313" key="3">
    <source>
        <dbReference type="Proteomes" id="UP001431656"/>
    </source>
</evidence>
<organism evidence="2 3">
    <name type="scientific">Brooklawnia propionicigenes</name>
    <dbReference type="NCBI Taxonomy" id="3041175"/>
    <lineage>
        <taxon>Bacteria</taxon>
        <taxon>Bacillati</taxon>
        <taxon>Actinomycetota</taxon>
        <taxon>Actinomycetes</taxon>
        <taxon>Propionibacteriales</taxon>
        <taxon>Propionibacteriaceae</taxon>
        <taxon>Brooklawnia</taxon>
    </lineage>
</organism>
<keyword evidence="1" id="KW-0812">Transmembrane</keyword>
<protein>
    <recommendedName>
        <fullName evidence="4">DUF4203 domain-containing protein</fullName>
    </recommendedName>
</protein>
<proteinExistence type="predicted"/>
<feature type="transmembrane region" description="Helical" evidence="1">
    <location>
        <begin position="132"/>
        <end position="154"/>
    </location>
</feature>
<gene>
    <name evidence="2" type="ORF">brsh051_00630</name>
</gene>
<dbReference type="AlphaFoldDB" id="A0AAN0K5P1"/>